<dbReference type="EMBL" id="JAQQWN010000004">
    <property type="protein sequence ID" value="KAK8090401.1"/>
    <property type="molecule type" value="Genomic_DNA"/>
</dbReference>
<evidence type="ECO:0000256" key="2">
    <source>
        <dbReference type="ARBA" id="ARBA00023043"/>
    </source>
</evidence>
<comment type="caution">
    <text evidence="5">The sequence shown here is derived from an EMBL/GenBank/DDBJ whole genome shotgun (WGS) entry which is preliminary data.</text>
</comment>
<keyword evidence="6" id="KW-1185">Reference proteome</keyword>
<dbReference type="Pfam" id="PF14420">
    <property type="entry name" value="Clr5"/>
    <property type="match status" value="1"/>
</dbReference>
<keyword evidence="1" id="KW-0677">Repeat</keyword>
<evidence type="ECO:0000259" key="4">
    <source>
        <dbReference type="Pfam" id="PF14420"/>
    </source>
</evidence>
<feature type="domain" description="Clr5" evidence="4">
    <location>
        <begin position="1"/>
        <end position="52"/>
    </location>
</feature>
<protein>
    <recommendedName>
        <fullName evidence="4">Clr5 domain-containing protein</fullName>
    </recommendedName>
</protein>
<evidence type="ECO:0000313" key="6">
    <source>
        <dbReference type="Proteomes" id="UP001433268"/>
    </source>
</evidence>
<dbReference type="RefSeq" id="XP_066673295.1">
    <property type="nucleotide sequence ID" value="XM_066809677.1"/>
</dbReference>
<feature type="repeat" description="ANK" evidence="3">
    <location>
        <begin position="868"/>
        <end position="900"/>
    </location>
</feature>
<dbReference type="PROSITE" id="PS50297">
    <property type="entry name" value="ANK_REP_REGION"/>
    <property type="match status" value="3"/>
</dbReference>
<evidence type="ECO:0000256" key="1">
    <source>
        <dbReference type="ARBA" id="ARBA00022737"/>
    </source>
</evidence>
<dbReference type="InterPro" id="IPR025676">
    <property type="entry name" value="Clr5_dom"/>
</dbReference>
<dbReference type="PANTHER" id="PTHR24198">
    <property type="entry name" value="ANKYRIN REPEAT AND PROTEIN KINASE DOMAIN-CONTAINING PROTEIN"/>
    <property type="match status" value="1"/>
</dbReference>
<feature type="repeat" description="ANK" evidence="3">
    <location>
        <begin position="798"/>
        <end position="830"/>
    </location>
</feature>
<sequence length="947" mass="106627">MEQAWNKHRSKLERLYVEESKSVREIMDIMKRDHGFIATKHHYNKHFKAQWRCVKKVSATVWTAILPHVQRFEREGKGVVVFIDTKRMSSQEVRNAMARYKRSIANFDPADRPKRLEFASDERWDSAVYITPPARADLFDREQLRWAIRGAQKEALTILKEVATLDLVFSLAGVSHLYETRALARNLFNLAIEVRDVETITYIVKKSHIDLNEAFPIHGSNRKPIEWAVAINDAHVVDTLIKLGASVNGTNALMILLESRRGLHHERLGDNPLSILDLVLSANPDVSEKDMTAVVAKFESDVVSRLILERVDVTYQQWSEDPVLLQVFLHQPYFICYEVLRNLERYSADLNDGEMLKHLSCRFPDEGFLNLLRTFPQLQITDDILLSIVRKSKDMSVIKHLLIDSSGAHVADETWNEVERDSTNDIPKLLVVLENIPSECGRDLRRLKASLITAALEGDVDQINKVVVTAETTYGMSFKELLPYSGKIINECIRKGTPLAALTMVEVGGAHCEFDGRECLESAARIQHPALFKALLDAQFKFNLEDWNEELSMAVKNNNIKFIRALIEVLPATHPPLLHSAIRCKNLHVAELLLGHGANINERCLVHGTPLQAAVESLDPSVVQFVLEHGAEPHDPVALYMAIKNGYVLFDLIMNAHKCRYKKGRKGWGFHILCHYIDTNDLDKFRELVLMHNADVHCFDYSRGPTKIRITDIPKRRSTPFGHAIMMSKHGDLRILEFLLQNRNKTNCFPDTMVLTLGNFGSYPRPSFLTAIDTGHCPTVKLFLQHGATPALPRRIGQSRTPLQQAVETGSMDIIQLLLDHGASVNEPAAYNRGATALQLAAIGGYFPIVMLLLEHGAMVDAPAAKANGVTALEGAAQHGRLDTVALLLSLGAADHGKDKHQINRAIRYAKEEGHAIVQQLLEDFVERGVIQTHPGFYPEFVDFGDT</sequence>
<dbReference type="Proteomes" id="UP001433268">
    <property type="component" value="Unassembled WGS sequence"/>
</dbReference>
<keyword evidence="2 3" id="KW-0040">ANK repeat</keyword>
<dbReference type="PANTHER" id="PTHR24198:SF165">
    <property type="entry name" value="ANKYRIN REPEAT-CONTAINING PROTEIN-RELATED"/>
    <property type="match status" value="1"/>
</dbReference>
<dbReference type="Pfam" id="PF12796">
    <property type="entry name" value="Ank_2"/>
    <property type="match status" value="3"/>
</dbReference>
<dbReference type="GeneID" id="92042737"/>
<evidence type="ECO:0000313" key="5">
    <source>
        <dbReference type="EMBL" id="KAK8090401.1"/>
    </source>
</evidence>
<name>A0ABR1X4S0_9PEZI</name>
<organism evidence="5 6">
    <name type="scientific">Apiospora hydei</name>
    <dbReference type="NCBI Taxonomy" id="1337664"/>
    <lineage>
        <taxon>Eukaryota</taxon>
        <taxon>Fungi</taxon>
        <taxon>Dikarya</taxon>
        <taxon>Ascomycota</taxon>
        <taxon>Pezizomycotina</taxon>
        <taxon>Sordariomycetes</taxon>
        <taxon>Xylariomycetidae</taxon>
        <taxon>Amphisphaeriales</taxon>
        <taxon>Apiosporaceae</taxon>
        <taxon>Apiospora</taxon>
    </lineage>
</organism>
<feature type="repeat" description="ANK" evidence="3">
    <location>
        <begin position="833"/>
        <end position="865"/>
    </location>
</feature>
<feature type="repeat" description="ANK" evidence="3">
    <location>
        <begin position="220"/>
        <end position="252"/>
    </location>
</feature>
<dbReference type="InterPro" id="IPR036770">
    <property type="entry name" value="Ankyrin_rpt-contain_sf"/>
</dbReference>
<dbReference type="InterPro" id="IPR002110">
    <property type="entry name" value="Ankyrin_rpt"/>
</dbReference>
<dbReference type="SMART" id="SM00248">
    <property type="entry name" value="ANK"/>
    <property type="match status" value="11"/>
</dbReference>
<reference evidence="5 6" key="1">
    <citation type="submission" date="2023-01" db="EMBL/GenBank/DDBJ databases">
        <title>Analysis of 21 Apiospora genomes using comparative genomics revels a genus with tremendous synthesis potential of carbohydrate active enzymes and secondary metabolites.</title>
        <authorList>
            <person name="Sorensen T."/>
        </authorList>
    </citation>
    <scope>NUCLEOTIDE SEQUENCE [LARGE SCALE GENOMIC DNA]</scope>
    <source>
        <strain evidence="5 6">CBS 114990</strain>
    </source>
</reference>
<accession>A0ABR1X4S0</accession>
<dbReference type="Gene3D" id="1.25.40.20">
    <property type="entry name" value="Ankyrin repeat-containing domain"/>
    <property type="match status" value="3"/>
</dbReference>
<gene>
    <name evidence="5" type="ORF">PG997_005362</name>
</gene>
<evidence type="ECO:0000256" key="3">
    <source>
        <dbReference type="PROSITE-ProRule" id="PRU00023"/>
    </source>
</evidence>
<proteinExistence type="predicted"/>
<dbReference type="PROSITE" id="PS50088">
    <property type="entry name" value="ANK_REPEAT"/>
    <property type="match status" value="4"/>
</dbReference>
<dbReference type="SUPFAM" id="SSF48403">
    <property type="entry name" value="Ankyrin repeat"/>
    <property type="match status" value="2"/>
</dbReference>